<dbReference type="PANTHER" id="PTHR11693">
    <property type="entry name" value="ATP SYNTHASE GAMMA CHAIN"/>
    <property type="match status" value="1"/>
</dbReference>
<keyword evidence="7 10" id="KW-0472">Membrane</keyword>
<gene>
    <name evidence="10" type="primary">atpG</name>
    <name evidence="11" type="ORF">A3F83_14905</name>
</gene>
<dbReference type="GO" id="GO:0005886">
    <property type="term" value="C:plasma membrane"/>
    <property type="evidence" value="ECO:0007669"/>
    <property type="project" value="UniProtKB-SubCell"/>
</dbReference>
<dbReference type="GO" id="GO:0005524">
    <property type="term" value="F:ATP binding"/>
    <property type="evidence" value="ECO:0007669"/>
    <property type="project" value="UniProtKB-UniRule"/>
</dbReference>
<comment type="similarity">
    <text evidence="3 10">Belongs to the ATPase gamma chain family.</text>
</comment>
<comment type="subcellular location">
    <subcellularLocation>
        <location evidence="10">Cell membrane</location>
        <topology evidence="10">Peripheral membrane protein</topology>
    </subcellularLocation>
    <subcellularLocation>
        <location evidence="2">Membrane</location>
        <topology evidence="2">Peripheral membrane protein</topology>
    </subcellularLocation>
</comment>
<dbReference type="EMBL" id="MFIX01000178">
    <property type="protein sequence ID" value="OGG02688.1"/>
    <property type="molecule type" value="Genomic_DNA"/>
</dbReference>
<name>A0A1F5YR62_9BACT</name>
<evidence type="ECO:0000256" key="8">
    <source>
        <dbReference type="ARBA" id="ARBA00023196"/>
    </source>
</evidence>
<keyword evidence="5 10" id="KW-0375">Hydrogen ion transport</keyword>
<dbReference type="GO" id="GO:0045259">
    <property type="term" value="C:proton-transporting ATP synthase complex"/>
    <property type="evidence" value="ECO:0007669"/>
    <property type="project" value="UniProtKB-KW"/>
</dbReference>
<dbReference type="STRING" id="1817867.A3F83_14905"/>
<evidence type="ECO:0000256" key="3">
    <source>
        <dbReference type="ARBA" id="ARBA00007681"/>
    </source>
</evidence>
<reference evidence="11 12" key="1">
    <citation type="journal article" date="2016" name="Nat. Commun.">
        <title>Thousands of microbial genomes shed light on interconnected biogeochemical processes in an aquifer system.</title>
        <authorList>
            <person name="Anantharaman K."/>
            <person name="Brown C.T."/>
            <person name="Hug L.A."/>
            <person name="Sharon I."/>
            <person name="Castelle C.J."/>
            <person name="Probst A.J."/>
            <person name="Thomas B.C."/>
            <person name="Singh A."/>
            <person name="Wilkins M.J."/>
            <person name="Karaoz U."/>
            <person name="Brodie E.L."/>
            <person name="Williams K.H."/>
            <person name="Hubbard S.S."/>
            <person name="Banfield J.F."/>
        </authorList>
    </citation>
    <scope>NUCLEOTIDE SEQUENCE [LARGE SCALE GENOMIC DNA]</scope>
</reference>
<dbReference type="SUPFAM" id="SSF52943">
    <property type="entry name" value="ATP synthase (F1-ATPase), gamma subunit"/>
    <property type="match status" value="1"/>
</dbReference>
<keyword evidence="6 10" id="KW-0406">Ion transport</keyword>
<evidence type="ECO:0000256" key="10">
    <source>
        <dbReference type="HAMAP-Rule" id="MF_00815"/>
    </source>
</evidence>
<protein>
    <recommendedName>
        <fullName evidence="10">ATP synthase gamma chain</fullName>
    </recommendedName>
    <alternativeName>
        <fullName evidence="10">ATP synthase F1 sector gamma subunit</fullName>
    </alternativeName>
    <alternativeName>
        <fullName evidence="10">F-ATPase gamma subunit</fullName>
    </alternativeName>
</protein>
<evidence type="ECO:0000256" key="4">
    <source>
        <dbReference type="ARBA" id="ARBA00022448"/>
    </source>
</evidence>
<evidence type="ECO:0000256" key="6">
    <source>
        <dbReference type="ARBA" id="ARBA00023065"/>
    </source>
</evidence>
<evidence type="ECO:0000256" key="5">
    <source>
        <dbReference type="ARBA" id="ARBA00022781"/>
    </source>
</evidence>
<dbReference type="Gene3D" id="1.10.287.80">
    <property type="entry name" value="ATP synthase, gamma subunit, helix hairpin domain"/>
    <property type="match status" value="1"/>
</dbReference>
<evidence type="ECO:0000313" key="12">
    <source>
        <dbReference type="Proteomes" id="UP000179129"/>
    </source>
</evidence>
<dbReference type="GO" id="GO:0046933">
    <property type="term" value="F:proton-transporting ATP synthase activity, rotational mechanism"/>
    <property type="evidence" value="ECO:0007669"/>
    <property type="project" value="UniProtKB-UniRule"/>
</dbReference>
<dbReference type="Proteomes" id="UP000179129">
    <property type="component" value="Unassembled WGS sequence"/>
</dbReference>
<dbReference type="PANTHER" id="PTHR11693:SF22">
    <property type="entry name" value="ATP SYNTHASE SUBUNIT GAMMA, MITOCHONDRIAL"/>
    <property type="match status" value="1"/>
</dbReference>
<dbReference type="InterPro" id="IPR000131">
    <property type="entry name" value="ATP_synth_F1_gsu"/>
</dbReference>
<comment type="function">
    <text evidence="1 10">Produces ATP from ADP in the presence of a proton gradient across the membrane. The gamma chain is believed to be important in regulating ATPase activity and the flow of protons through the CF(0) complex.</text>
</comment>
<evidence type="ECO:0000256" key="9">
    <source>
        <dbReference type="ARBA" id="ARBA00023310"/>
    </source>
</evidence>
<organism evidence="11 12">
    <name type="scientific">Candidatus Glassbacteria bacterium RIFCSPLOWO2_12_FULL_58_11</name>
    <dbReference type="NCBI Taxonomy" id="1817867"/>
    <lineage>
        <taxon>Bacteria</taxon>
        <taxon>Candidatus Glassiibacteriota</taxon>
    </lineage>
</organism>
<dbReference type="Gene3D" id="3.40.1380.10">
    <property type="match status" value="1"/>
</dbReference>
<dbReference type="NCBIfam" id="TIGR01146">
    <property type="entry name" value="ATPsyn_F1gamma"/>
    <property type="match status" value="1"/>
</dbReference>
<evidence type="ECO:0000256" key="7">
    <source>
        <dbReference type="ARBA" id="ARBA00023136"/>
    </source>
</evidence>
<dbReference type="CDD" id="cd12151">
    <property type="entry name" value="F1-ATPase_gamma"/>
    <property type="match status" value="1"/>
</dbReference>
<accession>A0A1F5YR62</accession>
<evidence type="ECO:0000256" key="1">
    <source>
        <dbReference type="ARBA" id="ARBA00003456"/>
    </source>
</evidence>
<keyword evidence="8 10" id="KW-0139">CF(1)</keyword>
<dbReference type="PRINTS" id="PR00126">
    <property type="entry name" value="ATPASEGAMMA"/>
</dbReference>
<comment type="caution">
    <text evidence="11">The sequence shown here is derived from an EMBL/GenBank/DDBJ whole genome shotgun (WGS) entry which is preliminary data.</text>
</comment>
<dbReference type="AlphaFoldDB" id="A0A1F5YR62"/>
<dbReference type="Pfam" id="PF00231">
    <property type="entry name" value="ATP-synt"/>
    <property type="match status" value="1"/>
</dbReference>
<sequence length="290" mass="33050">MAKLRDIKNRIHAVSKTRKITRTMEMVSTSKMKRWQNVVLSSRPYSGALEEVLRQLSTSPEAMQHPLMQKREPLRKAAVLFITSNRGLCGAFNINICRKALLLHEEYLERNIETELYGIGKKGIYYYNHRNIPLAYKNITISETCSGEETRELTRRLTGAFLDGQVDRVDVAYCRFVSSGRQEVVAEQLLPLTAPAGPARETRETDFIFEPSAAEIVDTLLPLFAQSTVYRMMAENIASEQAARRKAMKQATDNADEMITFLTRRFNRERQAQITRELSEIVGGSEGMVH</sequence>
<evidence type="ECO:0000313" key="11">
    <source>
        <dbReference type="EMBL" id="OGG02688.1"/>
    </source>
</evidence>
<dbReference type="HAMAP" id="MF_00815">
    <property type="entry name" value="ATP_synth_gamma_bact"/>
    <property type="match status" value="1"/>
</dbReference>
<keyword evidence="4 10" id="KW-0813">Transport</keyword>
<keyword evidence="10" id="KW-1003">Cell membrane</keyword>
<proteinExistence type="inferred from homology"/>
<keyword evidence="9 10" id="KW-0066">ATP synthesis</keyword>
<evidence type="ECO:0000256" key="2">
    <source>
        <dbReference type="ARBA" id="ARBA00004170"/>
    </source>
</evidence>
<dbReference type="GO" id="GO:0042777">
    <property type="term" value="P:proton motive force-driven plasma membrane ATP synthesis"/>
    <property type="evidence" value="ECO:0007669"/>
    <property type="project" value="UniProtKB-UniRule"/>
</dbReference>
<dbReference type="InterPro" id="IPR035968">
    <property type="entry name" value="ATP_synth_F1_ATPase_gsu"/>
</dbReference>
<comment type="subunit">
    <text evidence="10">F-type ATPases have 2 components, CF(1) - the catalytic core - and CF(0) - the membrane proton channel. CF(1) has five subunits: alpha(3), beta(3), gamma(1), delta(1), epsilon(1). CF(0) has three main subunits: a, b and c.</text>
</comment>